<reference evidence="2 3" key="1">
    <citation type="submission" date="2024-01" db="EMBL/GenBank/DDBJ databases">
        <title>A draft genome for the cacao thread blight pathogen Marasmiellus scandens.</title>
        <authorList>
            <person name="Baruah I.K."/>
            <person name="Leung J."/>
            <person name="Bukari Y."/>
            <person name="Amoako-Attah I."/>
            <person name="Meinhardt L.W."/>
            <person name="Bailey B.A."/>
            <person name="Cohen S.P."/>
        </authorList>
    </citation>
    <scope>NUCLEOTIDE SEQUENCE [LARGE SCALE GENOMIC DNA]</scope>
    <source>
        <strain evidence="2 3">GH-19</strain>
    </source>
</reference>
<evidence type="ECO:0000259" key="1">
    <source>
        <dbReference type="Pfam" id="PF12770"/>
    </source>
</evidence>
<organism evidence="2 3">
    <name type="scientific">Marasmiellus scandens</name>
    <dbReference type="NCBI Taxonomy" id="2682957"/>
    <lineage>
        <taxon>Eukaryota</taxon>
        <taxon>Fungi</taxon>
        <taxon>Dikarya</taxon>
        <taxon>Basidiomycota</taxon>
        <taxon>Agaricomycotina</taxon>
        <taxon>Agaricomycetes</taxon>
        <taxon>Agaricomycetidae</taxon>
        <taxon>Agaricales</taxon>
        <taxon>Marasmiineae</taxon>
        <taxon>Omphalotaceae</taxon>
        <taxon>Marasmiellus</taxon>
    </lineage>
</organism>
<sequence>MLINLSDIEEAINASQRAVDLVPDGHANKPAWLNGLGIAHTSRFEHLGDLSDNNKAIVANQKAVDLTPNGHADKPSWLSNLGVALMCRFEHLNEFEYLENAIMVTQQAADLTPDGHAKKPAWFNNLGNALIYQFEHLGKLIDIEKAINLKQKAIDLTPDGHVNKSSWLNNLGKAFLRRFEHLGELTDLEKAISAMKRAIDLTPDDHINKPAWLNNLGKAINANQRAVDLTPDGNTDKPSWLGNLGIALMRQFEHLGQLEDIEKAINVNEKAVDLISDSHIHKSIWLNSLGIAFQSRFEQLGELTDIEKAISANQKAVDLTPDGHAHRVIWLKNLGNAFYSQFDHLRDQYSHDHACSAYQSASLQLSSPPSHQLKAILWASLSSSPVLAMDAYVRIFELIPRVAWLGQTVIHRYQALPAIGWAVNTAVATAISVGNLRQAVEWLEEGRNVVWGQILQLRSPLDDLHQQHPEIAEELEISQALETAGTSMEHSPLNIGLETNRTVEQEAQNHHNMATQYEGLIQKIRACEGFANFLKPKTLSELTVAAAHGPIVIVNVAESRCDALVLSSSEDIIHVPLPAFSQEQADELQLQVLSFLDSKRVRKSRNGERVMYSIRPDPNYKDDFKSVLASLWHNIVQPILTRIESMLCKDLIPHLTWCTTGALAFLPIHAAGIYGSPDTSNDKNISDFVASSYTTTVTAMLNSASNKQGPLMSNPNILIISQPNTPGQAPLPGIEKEVDAIQRCTLPEHISHLSHAAATVDKVVLQMRRYNVVHLACHGLQDPRNPIDSGFALYDKKLKLKDLMKLRLENAELAVLSACQTATGYQNLPEEAIHLAAGMLTIGYSSVIATMWSIQDNDAPFITEKVYASLFGYRDKDVSENESTRLGPAYALHEAVKCLRREVGDTEFHRWVPFIHFGKGAQPWTTSPT</sequence>
<dbReference type="EMBL" id="JBANRG010000008">
    <property type="protein sequence ID" value="KAK7464106.1"/>
    <property type="molecule type" value="Genomic_DNA"/>
</dbReference>
<comment type="caution">
    <text evidence="2">The sequence shown here is derived from an EMBL/GenBank/DDBJ whole genome shotgun (WGS) entry which is preliminary data.</text>
</comment>
<accession>A0ABR1JMC6</accession>
<dbReference type="InterPro" id="IPR011990">
    <property type="entry name" value="TPR-like_helical_dom_sf"/>
</dbReference>
<feature type="domain" description="CHAT" evidence="1">
    <location>
        <begin position="628"/>
        <end position="918"/>
    </location>
</feature>
<dbReference type="Pfam" id="PF12770">
    <property type="entry name" value="CHAT"/>
    <property type="match status" value="1"/>
</dbReference>
<keyword evidence="3" id="KW-1185">Reference proteome</keyword>
<gene>
    <name evidence="2" type="ORF">VKT23_006268</name>
</gene>
<evidence type="ECO:0000313" key="3">
    <source>
        <dbReference type="Proteomes" id="UP001498398"/>
    </source>
</evidence>
<name>A0ABR1JMC6_9AGAR</name>
<dbReference type="PANTHER" id="PTHR19959">
    <property type="entry name" value="KINESIN LIGHT CHAIN"/>
    <property type="match status" value="1"/>
</dbReference>
<dbReference type="PANTHER" id="PTHR19959:SF119">
    <property type="entry name" value="FUNGAL LIPASE-LIKE DOMAIN-CONTAINING PROTEIN"/>
    <property type="match status" value="1"/>
</dbReference>
<dbReference type="Gene3D" id="1.25.40.10">
    <property type="entry name" value="Tetratricopeptide repeat domain"/>
    <property type="match status" value="3"/>
</dbReference>
<dbReference type="Proteomes" id="UP001498398">
    <property type="component" value="Unassembled WGS sequence"/>
</dbReference>
<proteinExistence type="predicted"/>
<dbReference type="SUPFAM" id="SSF81901">
    <property type="entry name" value="HCP-like"/>
    <property type="match status" value="1"/>
</dbReference>
<evidence type="ECO:0000313" key="2">
    <source>
        <dbReference type="EMBL" id="KAK7464106.1"/>
    </source>
</evidence>
<dbReference type="InterPro" id="IPR024983">
    <property type="entry name" value="CHAT_dom"/>
</dbReference>
<protein>
    <recommendedName>
        <fullName evidence="1">CHAT domain-containing protein</fullName>
    </recommendedName>
</protein>